<keyword evidence="3" id="KW-1185">Reference proteome</keyword>
<proteinExistence type="predicted"/>
<protein>
    <recommendedName>
        <fullName evidence="4">Late embryogenesis abundant protein LEA-2 subgroup domain-containing protein</fullName>
    </recommendedName>
</protein>
<evidence type="ECO:0000256" key="1">
    <source>
        <dbReference type="SAM" id="Phobius"/>
    </source>
</evidence>
<dbReference type="EMBL" id="CP101751">
    <property type="protein sequence ID" value="UUC45591.1"/>
    <property type="molecule type" value="Genomic_DNA"/>
</dbReference>
<organism evidence="2 3">
    <name type="scientific">Flavobacterium cerinum</name>
    <dbReference type="NCBI Taxonomy" id="2502784"/>
    <lineage>
        <taxon>Bacteria</taxon>
        <taxon>Pseudomonadati</taxon>
        <taxon>Bacteroidota</taxon>
        <taxon>Flavobacteriia</taxon>
        <taxon>Flavobacteriales</taxon>
        <taxon>Flavobacteriaceae</taxon>
        <taxon>Flavobacterium</taxon>
    </lineage>
</organism>
<reference evidence="2" key="1">
    <citation type="submission" date="2022-07" db="EMBL/GenBank/DDBJ databases">
        <title>Isolation, identification, and degradation of a PFOSA degrading strain from sewage treatment plant.</title>
        <authorList>
            <person name="Zhang L."/>
            <person name="Huo Y."/>
        </authorList>
    </citation>
    <scope>NUCLEOTIDE SEQUENCE</scope>
    <source>
        <strain evidence="2">C1</strain>
    </source>
</reference>
<evidence type="ECO:0000313" key="3">
    <source>
        <dbReference type="Proteomes" id="UP001059844"/>
    </source>
</evidence>
<accession>A0ABY5IVV9</accession>
<gene>
    <name evidence="2" type="ORF">NOX80_18465</name>
</gene>
<dbReference type="RefSeq" id="WP_256551284.1">
    <property type="nucleotide sequence ID" value="NZ_CP101751.1"/>
</dbReference>
<sequence>MGTAKKILITGGVIIVGLALMGWNKAKNLTKVFSKIDIIPSLPKNIDINWKRLFFKLDITFTNGSNEDLSLNGYVVTLKRLDIYYDGKYVASAYPYLTSISIPAYNSLIVHDIPVEIPLTAMPNIVLQITDFNLSLLKVNATVDVLGKEYLITQD</sequence>
<evidence type="ECO:0008006" key="4">
    <source>
        <dbReference type="Google" id="ProtNLM"/>
    </source>
</evidence>
<name>A0ABY5IVV9_9FLAO</name>
<evidence type="ECO:0000313" key="2">
    <source>
        <dbReference type="EMBL" id="UUC45591.1"/>
    </source>
</evidence>
<feature type="transmembrane region" description="Helical" evidence="1">
    <location>
        <begin position="7"/>
        <end position="24"/>
    </location>
</feature>
<keyword evidence="1" id="KW-0472">Membrane</keyword>
<keyword evidence="1" id="KW-0812">Transmembrane</keyword>
<keyword evidence="1" id="KW-1133">Transmembrane helix</keyword>
<dbReference type="Proteomes" id="UP001059844">
    <property type="component" value="Chromosome"/>
</dbReference>